<keyword evidence="6" id="KW-0496">Mitochondrion</keyword>
<dbReference type="InterPro" id="IPR016024">
    <property type="entry name" value="ARM-type_fold"/>
</dbReference>
<protein>
    <submittedName>
        <fullName evidence="7">ARM repeat-containing protein</fullName>
    </submittedName>
</protein>
<accession>A0A6G1KH82</accession>
<evidence type="ECO:0000313" key="7">
    <source>
        <dbReference type="EMBL" id="KAF2712188.1"/>
    </source>
</evidence>
<keyword evidence="4" id="KW-0963">Cytoplasm</keyword>
<organism evidence="7 8">
    <name type="scientific">Pleomassaria siparia CBS 279.74</name>
    <dbReference type="NCBI Taxonomy" id="1314801"/>
    <lineage>
        <taxon>Eukaryota</taxon>
        <taxon>Fungi</taxon>
        <taxon>Dikarya</taxon>
        <taxon>Ascomycota</taxon>
        <taxon>Pezizomycotina</taxon>
        <taxon>Dothideomycetes</taxon>
        <taxon>Pleosporomycetidae</taxon>
        <taxon>Pleosporales</taxon>
        <taxon>Pleomassariaceae</taxon>
        <taxon>Pleomassaria</taxon>
    </lineage>
</organism>
<evidence type="ECO:0000256" key="4">
    <source>
        <dbReference type="ARBA" id="ARBA00022490"/>
    </source>
</evidence>
<dbReference type="Pfam" id="PF00514">
    <property type="entry name" value="Arm"/>
    <property type="match status" value="1"/>
</dbReference>
<dbReference type="InterPro" id="IPR040144">
    <property type="entry name" value="RAP1GDS1"/>
</dbReference>
<comment type="subcellular location">
    <subcellularLocation>
        <location evidence="3">Cytoplasm</location>
        <location evidence="3">Cytosol</location>
    </subcellularLocation>
    <subcellularLocation>
        <location evidence="2">Endoplasmic reticulum</location>
    </subcellularLocation>
    <subcellularLocation>
        <location evidence="1">Mitochondrion</location>
    </subcellularLocation>
</comment>
<dbReference type="GO" id="GO:0005739">
    <property type="term" value="C:mitochondrion"/>
    <property type="evidence" value="ECO:0007669"/>
    <property type="project" value="UniProtKB-SubCell"/>
</dbReference>
<dbReference type="GO" id="GO:0005783">
    <property type="term" value="C:endoplasmic reticulum"/>
    <property type="evidence" value="ECO:0007669"/>
    <property type="project" value="UniProtKB-SubCell"/>
</dbReference>
<proteinExistence type="predicted"/>
<dbReference type="SMART" id="SM00185">
    <property type="entry name" value="ARM"/>
    <property type="match status" value="3"/>
</dbReference>
<dbReference type="InterPro" id="IPR000225">
    <property type="entry name" value="Armadillo"/>
</dbReference>
<dbReference type="EMBL" id="MU005766">
    <property type="protein sequence ID" value="KAF2712188.1"/>
    <property type="molecule type" value="Genomic_DNA"/>
</dbReference>
<evidence type="ECO:0000256" key="5">
    <source>
        <dbReference type="ARBA" id="ARBA00022824"/>
    </source>
</evidence>
<name>A0A6G1KH82_9PLEO</name>
<dbReference type="Gene3D" id="1.25.10.10">
    <property type="entry name" value="Leucine-rich Repeat Variant"/>
    <property type="match status" value="2"/>
</dbReference>
<dbReference type="SUPFAM" id="SSF48371">
    <property type="entry name" value="ARM repeat"/>
    <property type="match status" value="1"/>
</dbReference>
<evidence type="ECO:0000256" key="6">
    <source>
        <dbReference type="ARBA" id="ARBA00023128"/>
    </source>
</evidence>
<evidence type="ECO:0000256" key="1">
    <source>
        <dbReference type="ARBA" id="ARBA00004173"/>
    </source>
</evidence>
<dbReference type="GO" id="GO:0005829">
    <property type="term" value="C:cytosol"/>
    <property type="evidence" value="ECO:0007669"/>
    <property type="project" value="UniProtKB-SubCell"/>
</dbReference>
<reference evidence="7" key="1">
    <citation type="journal article" date="2020" name="Stud. Mycol.">
        <title>101 Dothideomycetes genomes: a test case for predicting lifestyles and emergence of pathogens.</title>
        <authorList>
            <person name="Haridas S."/>
            <person name="Albert R."/>
            <person name="Binder M."/>
            <person name="Bloem J."/>
            <person name="Labutti K."/>
            <person name="Salamov A."/>
            <person name="Andreopoulos B."/>
            <person name="Baker S."/>
            <person name="Barry K."/>
            <person name="Bills G."/>
            <person name="Bluhm B."/>
            <person name="Cannon C."/>
            <person name="Castanera R."/>
            <person name="Culley D."/>
            <person name="Daum C."/>
            <person name="Ezra D."/>
            <person name="Gonzalez J."/>
            <person name="Henrissat B."/>
            <person name="Kuo A."/>
            <person name="Liang C."/>
            <person name="Lipzen A."/>
            <person name="Lutzoni F."/>
            <person name="Magnuson J."/>
            <person name="Mondo S."/>
            <person name="Nolan M."/>
            <person name="Ohm R."/>
            <person name="Pangilinan J."/>
            <person name="Park H.-J."/>
            <person name="Ramirez L."/>
            <person name="Alfaro M."/>
            <person name="Sun H."/>
            <person name="Tritt A."/>
            <person name="Yoshinaga Y."/>
            <person name="Zwiers L.-H."/>
            <person name="Turgeon B."/>
            <person name="Goodwin S."/>
            <person name="Spatafora J."/>
            <person name="Crous P."/>
            <person name="Grigoriev I."/>
        </authorList>
    </citation>
    <scope>NUCLEOTIDE SEQUENCE</scope>
    <source>
        <strain evidence="7">CBS 279.74</strain>
    </source>
</reference>
<keyword evidence="5" id="KW-0256">Endoplasmic reticulum</keyword>
<dbReference type="OrthoDB" id="26149at2759"/>
<evidence type="ECO:0000313" key="8">
    <source>
        <dbReference type="Proteomes" id="UP000799428"/>
    </source>
</evidence>
<dbReference type="Proteomes" id="UP000799428">
    <property type="component" value="Unassembled WGS sequence"/>
</dbReference>
<dbReference type="PANTHER" id="PTHR10957">
    <property type="entry name" value="RAP1 GTPASE-GDP DISSOCIATION STIMULATOR 1"/>
    <property type="match status" value="1"/>
</dbReference>
<keyword evidence="8" id="KW-1185">Reference proteome</keyword>
<evidence type="ECO:0000256" key="2">
    <source>
        <dbReference type="ARBA" id="ARBA00004240"/>
    </source>
</evidence>
<dbReference type="AlphaFoldDB" id="A0A6G1KH82"/>
<dbReference type="GO" id="GO:0005085">
    <property type="term" value="F:guanyl-nucleotide exchange factor activity"/>
    <property type="evidence" value="ECO:0007669"/>
    <property type="project" value="InterPro"/>
</dbReference>
<dbReference type="InterPro" id="IPR011989">
    <property type="entry name" value="ARM-like"/>
</dbReference>
<evidence type="ECO:0000256" key="3">
    <source>
        <dbReference type="ARBA" id="ARBA00004514"/>
    </source>
</evidence>
<gene>
    <name evidence="7" type="ORF">K504DRAFT_499297</name>
</gene>
<sequence length="633" mass="69489">MPHFSSDSAEFLSELESYLNRGPEEQCSELQEIPVRLSKLENDGELEIAEKTVQLLGTAVGQQKKWQIPFQSSGVLSLVTQQLNPDKVPIVLCKQYLRVIGNCVADNDSNRQVVLDHFPSIVTCLGKEELDFTAFAVLLNLCTDFEPAQIQAATLRLDSTIVNLLATDNIPKEAIDYATDLLAWTTEKLTPVQMKDNTSIGIFDKILDLSLQYDEDHYHEYVAILVYYLQDTELQQTVATPETLEKLLDLMFDFESRLTQEEVQGVFRSLSVQIDPAKITSEETSTLLVLQLINSISSISASDTFAKNFSVSSSVVKKVRSKLLSLSMSPSTVCACVILGNLAISDAVSIDMVEDMGLHLTLLGLLSSRREPALLFAAAGFMRHLVFPEANRTALGEAGLIEACCSLLTNKDPSVRGEAAAILCKLVSNNFQNIEKVVYEAMPDDIQPAKHTGVELPPHPTILYHIVSQALIPTTPLPSTSMKNAMIEIGRTIIAILRYLGQANAEQDVEPVARHMFKTPLVARPVARLARQRLFAEARSEGLLGLGLMAQSHEGAMAVIEELKADNALLETIKDFATSPAEEGQQVGSSLGRDHQNALVLLHGLAANGVNAMDPSMRHDVDSLREELSRLLL</sequence>